<dbReference type="InterPro" id="IPR050765">
    <property type="entry name" value="Riboflavin_Biosynth_HTPR"/>
</dbReference>
<dbReference type="AlphaFoldDB" id="A0A3B0UU78"/>
<evidence type="ECO:0000256" key="5">
    <source>
        <dbReference type="ARBA" id="ARBA00022723"/>
    </source>
</evidence>
<dbReference type="CDD" id="cd01284">
    <property type="entry name" value="Riboflavin_deaminase-reductase"/>
    <property type="match status" value="1"/>
</dbReference>
<evidence type="ECO:0000259" key="11">
    <source>
        <dbReference type="PROSITE" id="PS51747"/>
    </source>
</evidence>
<dbReference type="PANTHER" id="PTHR38011">
    <property type="entry name" value="DIHYDROFOLATE REDUCTASE FAMILY PROTEIN (AFU_ORTHOLOGUE AFUA_8G06820)"/>
    <property type="match status" value="1"/>
</dbReference>
<dbReference type="InterPro" id="IPR024072">
    <property type="entry name" value="DHFR-like_dom_sf"/>
</dbReference>
<accession>A0A3B0UU78</accession>
<dbReference type="SUPFAM" id="SSF53927">
    <property type="entry name" value="Cytidine deaminase-like"/>
    <property type="match status" value="1"/>
</dbReference>
<dbReference type="InterPro" id="IPR002734">
    <property type="entry name" value="RibDG_C"/>
</dbReference>
<feature type="domain" description="CMP/dCMP-type deaminase" evidence="11">
    <location>
        <begin position="10"/>
        <end position="132"/>
    </location>
</feature>
<dbReference type="Pfam" id="PF00383">
    <property type="entry name" value="dCMP_cyt_deam_1"/>
    <property type="match status" value="1"/>
</dbReference>
<dbReference type="GO" id="GO:0008835">
    <property type="term" value="F:diaminohydroxyphosphoribosylaminopyrimidine deaminase activity"/>
    <property type="evidence" value="ECO:0007669"/>
    <property type="project" value="UniProtKB-EC"/>
</dbReference>
<keyword evidence="6 12" id="KW-0378">Hydrolase</keyword>
<dbReference type="GO" id="GO:0008703">
    <property type="term" value="F:5-amino-6-(5-phosphoribosylamino)uracil reductase activity"/>
    <property type="evidence" value="ECO:0007669"/>
    <property type="project" value="UniProtKB-EC"/>
</dbReference>
<dbReference type="InterPro" id="IPR011549">
    <property type="entry name" value="RibD_C"/>
</dbReference>
<dbReference type="NCBIfam" id="TIGR00326">
    <property type="entry name" value="eubact_ribD"/>
    <property type="match status" value="1"/>
</dbReference>
<comment type="pathway">
    <text evidence="2">Cofactor biosynthesis; riboflavin biosynthesis; 5-amino-6-(D-ribitylamino)uracil from GTP: step 2/4.</text>
</comment>
<dbReference type="EC" id="1.1.1.193" evidence="12"/>
<keyword evidence="9 12" id="KW-0560">Oxidoreductase</keyword>
<evidence type="ECO:0000256" key="3">
    <source>
        <dbReference type="ARBA" id="ARBA00004910"/>
    </source>
</evidence>
<evidence type="ECO:0000256" key="10">
    <source>
        <dbReference type="ARBA" id="ARBA00023268"/>
    </source>
</evidence>
<dbReference type="Gene3D" id="3.40.140.10">
    <property type="entry name" value="Cytidine Deaminase, domain 2"/>
    <property type="match status" value="1"/>
</dbReference>
<evidence type="ECO:0000256" key="8">
    <source>
        <dbReference type="ARBA" id="ARBA00022857"/>
    </source>
</evidence>
<protein>
    <submittedName>
        <fullName evidence="12">Diaminohydroxyphosphoribosylaminopyrimidine deaminase / 5-amino-6-(5-phosphoribosylamino)uracil reductase</fullName>
        <ecNumber evidence="12">1.1.1.193</ecNumber>
        <ecNumber evidence="12">3.5.4.26</ecNumber>
    </submittedName>
</protein>
<dbReference type="FunFam" id="3.40.140.10:FF:000025">
    <property type="entry name" value="Riboflavin biosynthesis protein RibD"/>
    <property type="match status" value="1"/>
</dbReference>
<keyword evidence="7" id="KW-0862">Zinc</keyword>
<dbReference type="EC" id="3.5.4.26" evidence="12"/>
<dbReference type="Gene3D" id="3.40.430.10">
    <property type="entry name" value="Dihydrofolate Reductase, subunit A"/>
    <property type="match status" value="1"/>
</dbReference>
<evidence type="ECO:0000256" key="9">
    <source>
        <dbReference type="ARBA" id="ARBA00023002"/>
    </source>
</evidence>
<dbReference type="InterPro" id="IPR016192">
    <property type="entry name" value="APOBEC/CMP_deaminase_Zn-bd"/>
</dbReference>
<dbReference type="EMBL" id="UOET01000201">
    <property type="protein sequence ID" value="VAW28169.1"/>
    <property type="molecule type" value="Genomic_DNA"/>
</dbReference>
<comment type="pathway">
    <text evidence="3">Cofactor biosynthesis; riboflavin biosynthesis; 5-amino-6-(D-ribitylamino)uracil from GTP: step 3/4.</text>
</comment>
<dbReference type="NCBIfam" id="TIGR00227">
    <property type="entry name" value="ribD_Cterm"/>
    <property type="match status" value="1"/>
</dbReference>
<dbReference type="GO" id="GO:0009231">
    <property type="term" value="P:riboflavin biosynthetic process"/>
    <property type="evidence" value="ECO:0007669"/>
    <property type="project" value="UniProtKB-UniPathway"/>
</dbReference>
<dbReference type="Pfam" id="PF01872">
    <property type="entry name" value="RibD_C"/>
    <property type="match status" value="1"/>
</dbReference>
<evidence type="ECO:0000313" key="12">
    <source>
        <dbReference type="EMBL" id="VAW28169.1"/>
    </source>
</evidence>
<dbReference type="GO" id="GO:0008270">
    <property type="term" value="F:zinc ion binding"/>
    <property type="evidence" value="ECO:0007669"/>
    <property type="project" value="InterPro"/>
</dbReference>
<dbReference type="PIRSF" id="PIRSF006769">
    <property type="entry name" value="RibD"/>
    <property type="match status" value="1"/>
</dbReference>
<dbReference type="PANTHER" id="PTHR38011:SF7">
    <property type="entry name" value="2,5-DIAMINO-6-RIBOSYLAMINO-4(3H)-PYRIMIDINONE 5'-PHOSPHATE REDUCTASE"/>
    <property type="match status" value="1"/>
</dbReference>
<sequence>MSENKVNDTGFDRKIMLHTLRLAKKGRGFTAPNPMVGATIVKDGKIIGEGWHEVFGGPHAEINAIRKARESVKDATLYVSLEPCSYHGKTPACSLEIIKQGFKKVFVATPDPNPLVAGRGVEMLRHAGIEVETGLLETEARQLNERFFKFIQTQIPFTAVKTAASLDGKIATSTGDSKWITNELSRKFVHQLRNDYMAVMVGINTVLKDKPLLTCRIGQKKMKQPIRIIVDSQLKTPENAPVLDTRVAPTWIAVTARSNKQKRAYLKQKGIEIILCPEKDGHVDMVFLMAEIGKRGIDSVLVEGGGTLNFSLFQQQLADKVYAFIAPKIIGGKEAITPVEGAGFTQIAQAPELKRISYKRFGNDVLIEAYL</sequence>
<evidence type="ECO:0000256" key="6">
    <source>
        <dbReference type="ARBA" id="ARBA00022801"/>
    </source>
</evidence>
<dbReference type="PROSITE" id="PS51747">
    <property type="entry name" value="CYT_DCMP_DEAMINASES_2"/>
    <property type="match status" value="1"/>
</dbReference>
<organism evidence="12">
    <name type="scientific">hydrothermal vent metagenome</name>
    <dbReference type="NCBI Taxonomy" id="652676"/>
    <lineage>
        <taxon>unclassified sequences</taxon>
        <taxon>metagenomes</taxon>
        <taxon>ecological metagenomes</taxon>
    </lineage>
</organism>
<keyword evidence="8" id="KW-0521">NADP</keyword>
<keyword evidence="4" id="KW-0686">Riboflavin biosynthesis</keyword>
<evidence type="ECO:0000256" key="7">
    <source>
        <dbReference type="ARBA" id="ARBA00022833"/>
    </source>
</evidence>
<dbReference type="UniPathway" id="UPA00275">
    <property type="reaction ID" value="UER00401"/>
</dbReference>
<dbReference type="InterPro" id="IPR016193">
    <property type="entry name" value="Cytidine_deaminase-like"/>
</dbReference>
<dbReference type="SUPFAM" id="SSF53597">
    <property type="entry name" value="Dihydrofolate reductase-like"/>
    <property type="match status" value="1"/>
</dbReference>
<dbReference type="GO" id="GO:0050661">
    <property type="term" value="F:NADP binding"/>
    <property type="evidence" value="ECO:0007669"/>
    <property type="project" value="InterPro"/>
</dbReference>
<comment type="cofactor">
    <cofactor evidence="1">
        <name>Zn(2+)</name>
        <dbReference type="ChEBI" id="CHEBI:29105"/>
    </cofactor>
</comment>
<keyword evidence="5" id="KW-0479">Metal-binding</keyword>
<name>A0A3B0UU78_9ZZZZ</name>
<dbReference type="InterPro" id="IPR002125">
    <property type="entry name" value="CMP_dCMP_dom"/>
</dbReference>
<dbReference type="InterPro" id="IPR004794">
    <property type="entry name" value="Eubact_RibD"/>
</dbReference>
<evidence type="ECO:0000256" key="1">
    <source>
        <dbReference type="ARBA" id="ARBA00001947"/>
    </source>
</evidence>
<gene>
    <name evidence="12" type="ORF">MNBD_BACTEROID07-1280</name>
</gene>
<proteinExistence type="predicted"/>
<keyword evidence="10" id="KW-0511">Multifunctional enzyme</keyword>
<reference evidence="12" key="1">
    <citation type="submission" date="2018-06" db="EMBL/GenBank/DDBJ databases">
        <authorList>
            <person name="Zhirakovskaya E."/>
        </authorList>
    </citation>
    <scope>NUCLEOTIDE SEQUENCE</scope>
</reference>
<evidence type="ECO:0000256" key="2">
    <source>
        <dbReference type="ARBA" id="ARBA00004882"/>
    </source>
</evidence>
<dbReference type="PROSITE" id="PS00903">
    <property type="entry name" value="CYT_DCMP_DEAMINASES_1"/>
    <property type="match status" value="1"/>
</dbReference>
<evidence type="ECO:0000256" key="4">
    <source>
        <dbReference type="ARBA" id="ARBA00022619"/>
    </source>
</evidence>